<dbReference type="PROSITE" id="PS00678">
    <property type="entry name" value="WD_REPEATS_1"/>
    <property type="match status" value="1"/>
</dbReference>
<evidence type="ECO:0000313" key="9">
    <source>
        <dbReference type="RefSeq" id="XP_017857609.1"/>
    </source>
</evidence>
<evidence type="ECO:0000256" key="2">
    <source>
        <dbReference type="ARBA" id="ARBA00022574"/>
    </source>
</evidence>
<feature type="compositionally biased region" description="Low complexity" evidence="7">
    <location>
        <begin position="85"/>
        <end position="97"/>
    </location>
</feature>
<dbReference type="RefSeq" id="XP_017857609.1">
    <property type="nucleotide sequence ID" value="XM_018002120.1"/>
</dbReference>
<evidence type="ECO:0000256" key="4">
    <source>
        <dbReference type="ARBA" id="ARBA00023015"/>
    </source>
</evidence>
<dbReference type="InterPro" id="IPR001680">
    <property type="entry name" value="WD40_rpt"/>
</dbReference>
<dbReference type="PROSITE" id="PS50082">
    <property type="entry name" value="WD_REPEATS_2"/>
    <property type="match status" value="2"/>
</dbReference>
<dbReference type="Gene3D" id="2.130.10.10">
    <property type="entry name" value="YVTN repeat-like/Quinoprotein amine dehydrogenase"/>
    <property type="match status" value="1"/>
</dbReference>
<dbReference type="InterPro" id="IPR051243">
    <property type="entry name" value="PcG_WD-repeat"/>
</dbReference>
<reference evidence="9" key="3">
    <citation type="submission" date="2025-08" db="UniProtKB">
        <authorList>
            <consortium name="RefSeq"/>
        </authorList>
    </citation>
    <scope>IDENTIFICATION</scope>
    <source>
        <tissue evidence="9">Whole organism</tissue>
    </source>
</reference>
<dbReference type="InterPro" id="IPR015943">
    <property type="entry name" value="WD40/YVTN_repeat-like_dom_sf"/>
</dbReference>
<protein>
    <submittedName>
        <fullName evidence="9">Polycomb protein esc</fullName>
    </submittedName>
</protein>
<feature type="repeat" description="WD" evidence="6">
    <location>
        <begin position="267"/>
        <end position="308"/>
    </location>
</feature>
<gene>
    <name evidence="9" type="primary">LOC108610183</name>
</gene>
<dbReference type="PANTHER" id="PTHR10253">
    <property type="entry name" value="POLYCOMB PROTEIN"/>
    <property type="match status" value="1"/>
</dbReference>
<keyword evidence="2 6" id="KW-0853">WD repeat</keyword>
<sequence length="480" mass="54264">MYHRYDDRVVATLRVFLAAKSEQKHLFSLLKLFANKINCLLPNGRVAEVCVESAMSSEKVKNDNEPNEDSDDSCGDESASFTTNSTTSRSKSPASSTRSKRRGRRSHKSKPKSGAAYKYDTHVKENHGANIFGVSFNTLLGKDEPQVFATAGSNRCTVYECPRKGGLTLLHCYADPDPDEVFYTCAWSYNLKTSAPLLAAAGYRGVIRVIDIEQNEAVGNYIGHGQAINELKFHPHKLQLLLSGSKDHAIRLWNIQTHVCIAIFGGVEGHRDEVLSIDFNMRGDRIVSSGMDHSLKLWCLNTQEFQHKIELSQTFSQEKSTLPFPTITKHFPDFSTRDIHRNYVDCVQWFGNFVLSKSCENAIVCWKPGQLHQSFEQLKPSDSSCTIIAEFEYDECEIWFVRFGFNPWQKVIALGNQQGKVYVWEMDPSDPEGAHMTTLHNARSVATVRQIAFSRDASVLVYVCDDATVWRWNRRQPTAL</sequence>
<evidence type="ECO:0000256" key="5">
    <source>
        <dbReference type="ARBA" id="ARBA00023163"/>
    </source>
</evidence>
<dbReference type="GeneID" id="108610183"/>
<evidence type="ECO:0000256" key="1">
    <source>
        <dbReference type="ARBA" id="ARBA00008075"/>
    </source>
</evidence>
<keyword evidence="4" id="KW-0805">Transcription regulation</keyword>
<keyword evidence="3" id="KW-0677">Repeat</keyword>
<comment type="similarity">
    <text evidence="1">Belongs to the WD repeat ESC family.</text>
</comment>
<dbReference type="SMART" id="SM00320">
    <property type="entry name" value="WD40"/>
    <property type="match status" value="5"/>
</dbReference>
<accession>A0ABM1NRM3</accession>
<organism evidence="8 9">
    <name type="scientific">Drosophila arizonae</name>
    <name type="common">Fruit fly</name>
    <dbReference type="NCBI Taxonomy" id="7263"/>
    <lineage>
        <taxon>Eukaryota</taxon>
        <taxon>Metazoa</taxon>
        <taxon>Ecdysozoa</taxon>
        <taxon>Arthropoda</taxon>
        <taxon>Hexapoda</taxon>
        <taxon>Insecta</taxon>
        <taxon>Pterygota</taxon>
        <taxon>Neoptera</taxon>
        <taxon>Endopterygota</taxon>
        <taxon>Diptera</taxon>
        <taxon>Brachycera</taxon>
        <taxon>Muscomorpha</taxon>
        <taxon>Ephydroidea</taxon>
        <taxon>Drosophilidae</taxon>
        <taxon>Drosophila</taxon>
    </lineage>
</organism>
<evidence type="ECO:0000256" key="7">
    <source>
        <dbReference type="SAM" id="MobiDB-lite"/>
    </source>
</evidence>
<dbReference type="InterPro" id="IPR019775">
    <property type="entry name" value="WD40_repeat_CS"/>
</dbReference>
<evidence type="ECO:0000313" key="8">
    <source>
        <dbReference type="Proteomes" id="UP000694904"/>
    </source>
</evidence>
<dbReference type="Pfam" id="PF00400">
    <property type="entry name" value="WD40"/>
    <property type="match status" value="2"/>
</dbReference>
<reference evidence="8" key="2">
    <citation type="journal article" date="2016" name="G3 (Bethesda)">
        <title>Genome Evolution in Three Species of Cactophilic Drosophila.</title>
        <authorList>
            <person name="Sanchez-Flores A."/>
            <person name="Penazola F."/>
            <person name="Carpinteyro-Ponce J."/>
            <person name="Nazario-Yepiz N."/>
            <person name="Abreu-Goodger C."/>
            <person name="Machado C.A."/>
            <person name="Markow T.A."/>
        </authorList>
    </citation>
    <scope>NUCLEOTIDE SEQUENCE [LARGE SCALE GENOMIC DNA]</scope>
</reference>
<keyword evidence="8" id="KW-1185">Reference proteome</keyword>
<feature type="compositionally biased region" description="Acidic residues" evidence="7">
    <location>
        <begin position="65"/>
        <end position="75"/>
    </location>
</feature>
<evidence type="ECO:0000256" key="6">
    <source>
        <dbReference type="PROSITE-ProRule" id="PRU00221"/>
    </source>
</evidence>
<dbReference type="PROSITE" id="PS50294">
    <property type="entry name" value="WD_REPEATS_REGION"/>
    <property type="match status" value="2"/>
</dbReference>
<dbReference type="InterPro" id="IPR036322">
    <property type="entry name" value="WD40_repeat_dom_sf"/>
</dbReference>
<feature type="region of interest" description="Disordered" evidence="7">
    <location>
        <begin position="57"/>
        <end position="119"/>
    </location>
</feature>
<proteinExistence type="inferred from homology"/>
<dbReference type="SUPFAM" id="SSF50978">
    <property type="entry name" value="WD40 repeat-like"/>
    <property type="match status" value="1"/>
</dbReference>
<dbReference type="Proteomes" id="UP000694904">
    <property type="component" value="Chromosome 3"/>
</dbReference>
<name>A0ABM1NRM3_DROAR</name>
<keyword evidence="5" id="KW-0804">Transcription</keyword>
<reference evidence="8" key="1">
    <citation type="journal article" date="1997" name="Nucleic Acids Res.">
        <title>tRNAscan-SE: a program for improved detection of transfer RNA genes in genomic sequence.</title>
        <authorList>
            <person name="Lowe T.M."/>
            <person name="Eddy S.R."/>
        </authorList>
    </citation>
    <scope>NUCLEOTIDE SEQUENCE [LARGE SCALE GENOMIC DNA]</scope>
</reference>
<evidence type="ECO:0000256" key="3">
    <source>
        <dbReference type="ARBA" id="ARBA00022737"/>
    </source>
</evidence>
<feature type="repeat" description="WD" evidence="6">
    <location>
        <begin position="221"/>
        <end position="263"/>
    </location>
</feature>
<feature type="compositionally biased region" description="Basic residues" evidence="7">
    <location>
        <begin position="98"/>
        <end position="111"/>
    </location>
</feature>